<accession>A0A498N4E5</accession>
<sequence length="1238" mass="137118">MAAASVTMAASGTTTDDLEDFSAYAHLSQEQLLQIAIERSLADANLTPWQNRQLQSHTQAAATKATQQLPCNPNSANPPSEMKCAKIDRNVHNHIFSNNQEKVIAWTRHNGHLRVTVETVNNLDPFLSAIWRGDAKALLDIIHLKSKNLDEPNKDGWLPLHESAYYGHFECLKILLKAKPDAINKRTNRSQTPLILAVSRKHVSCVKHLLEEGADPNLANSQWETPLYKACEKANEETVELLLRFGASPTRACVQGGTPLHEAVRNKKLDICKMLIHAGAKQWARNVYGIDALFTAAQCNAVKELNYLICKGGNVNTQAGDDASALFEASKNGHAEVVEILLSKRADVNKANKTGLLPIHVAAKNGHDSIVAMLIPRTNVVKVRRSGISPLHFAAERNRDDVLETLIEGGYDINFKLSDDWSKMYEDRRSTALYSAVANRNTEAAAMLLEAGADPNLDIFNPLLVAVRKGSMEMVSLLVKHGANVNALLPTHPTSFPAALVFCMRYKAMMKYLLDNGCDALSCFTCQYGSNPHPPIKLARNGRETMYFLNDEPSEYCVEFCEVISAPSVSSWVGPIIDTLLDYVGHVKLCSRIIEHLDSNKDWAHIKERSGSIMATARVSMPGTTDTNLEFADYSLYSNLSDEELMQLAIERSIADAQNSGSGITENSKTAVALNRPAASRRAPPSQRPQQQPERAACPANPPREIEPIAKAISEGDVGSVRLMVKQPECNLLKPNKDGWIPLHEAAYYGQDQCIKILLRAQPGMINHRTLKEQTALMIAVTREHLACVQCLLEKGADPDIPNKERETPLYKACEKENPAIVAMLLNHGASVNKNCIQGWTALHESVCRNNVEICEMLVKAGAKVSMPNMYGITPIFVAAQSGKVDSLRMLLKNGADLNSQAADGATALYEASKNGHEDIVEFLLSQNADANKPGKTGLLPIHIAAQRGNDSIVSMLIPATSKARVRRTGISPLHLAAERNRNDILEVLIEAGFDVNATLSEDRSMMYEDRRSTALYFAVMNNNIEATTMLLETGANPNLDTFNPLLVALRHGCIQTVTLLVEHGANVSAYIPTHPTTFPATVMFCMKYLTILKYLMDNGCDALSCFNCVYGSNPHPPIKTRRNPRYDPDEAVEKTCVQFCEVISTENYSRWAGPIIDVLLDYVGHVKLCARLIEHLDSYHEWQSIKEKAMPPRPLMQLCRLKIRKLLGIKRLKKIHKLPVPPRLIKFLNHQEREQDF</sequence>
<dbReference type="FunFam" id="1.10.750.20:FF:000001">
    <property type="entry name" value="Ankyrin repeat and SOCS box containing 1"/>
    <property type="match status" value="1"/>
</dbReference>
<dbReference type="PROSITE" id="PS50088">
    <property type="entry name" value="ANK_REPEAT"/>
    <property type="match status" value="17"/>
</dbReference>
<feature type="compositionally biased region" description="Polar residues" evidence="5">
    <location>
        <begin position="69"/>
        <end position="78"/>
    </location>
</feature>
<dbReference type="SMART" id="SM00969">
    <property type="entry name" value="SOCS_box"/>
    <property type="match status" value="1"/>
</dbReference>
<feature type="repeat" description="ANK" evidence="4">
    <location>
        <begin position="838"/>
        <end position="870"/>
    </location>
</feature>
<dbReference type="InterPro" id="IPR002110">
    <property type="entry name" value="Ankyrin_rpt"/>
</dbReference>
<feature type="region of interest" description="Disordered" evidence="5">
    <location>
        <begin position="52"/>
        <end position="78"/>
    </location>
</feature>
<feature type="repeat" description="ANK" evidence="4">
    <location>
        <begin position="189"/>
        <end position="221"/>
    </location>
</feature>
<proteinExistence type="predicted"/>
<organism evidence="7 8">
    <name type="scientific">Labeo rohita</name>
    <name type="common">Indian major carp</name>
    <name type="synonym">Cyprinus rohita</name>
    <dbReference type="NCBI Taxonomy" id="84645"/>
    <lineage>
        <taxon>Eukaryota</taxon>
        <taxon>Metazoa</taxon>
        <taxon>Chordata</taxon>
        <taxon>Craniata</taxon>
        <taxon>Vertebrata</taxon>
        <taxon>Euteleostomi</taxon>
        <taxon>Actinopterygii</taxon>
        <taxon>Neopterygii</taxon>
        <taxon>Teleostei</taxon>
        <taxon>Ostariophysi</taxon>
        <taxon>Cypriniformes</taxon>
        <taxon>Cyprinidae</taxon>
        <taxon>Labeoninae</taxon>
        <taxon>Labeonini</taxon>
        <taxon>Labeo</taxon>
    </lineage>
</organism>
<reference evidence="7 8" key="1">
    <citation type="submission" date="2018-03" db="EMBL/GenBank/DDBJ databases">
        <title>Draft genome sequence of Rohu Carp (Labeo rohita).</title>
        <authorList>
            <person name="Das P."/>
            <person name="Kushwaha B."/>
            <person name="Joshi C.G."/>
            <person name="Kumar D."/>
            <person name="Nagpure N.S."/>
            <person name="Sahoo L."/>
            <person name="Das S.P."/>
            <person name="Bit A."/>
            <person name="Patnaik S."/>
            <person name="Meher P.K."/>
            <person name="Jayasankar P."/>
            <person name="Koringa P.G."/>
            <person name="Patel N.V."/>
            <person name="Hinsu A.T."/>
            <person name="Kumar R."/>
            <person name="Pandey M."/>
            <person name="Agarwal S."/>
            <person name="Srivastava S."/>
            <person name="Singh M."/>
            <person name="Iquebal M.A."/>
            <person name="Jaiswal S."/>
            <person name="Angadi U.B."/>
            <person name="Kumar N."/>
            <person name="Raza M."/>
            <person name="Shah T.M."/>
            <person name="Rai A."/>
            <person name="Jena J.K."/>
        </authorList>
    </citation>
    <scope>NUCLEOTIDE SEQUENCE [LARGE SCALE GENOMIC DNA]</scope>
    <source>
        <strain evidence="7">DASCIFA01</strain>
        <tissue evidence="7">Testis</tissue>
    </source>
</reference>
<feature type="compositionally biased region" description="Low complexity" evidence="5">
    <location>
        <begin position="676"/>
        <end position="697"/>
    </location>
</feature>
<dbReference type="EMBL" id="QBIY01012231">
    <property type="protein sequence ID" value="RXN26564.1"/>
    <property type="molecule type" value="Genomic_DNA"/>
</dbReference>
<feature type="repeat" description="ANK" evidence="4">
    <location>
        <begin position="1011"/>
        <end position="1043"/>
    </location>
</feature>
<dbReference type="Gene3D" id="1.25.40.20">
    <property type="entry name" value="Ankyrin repeat-containing domain"/>
    <property type="match status" value="6"/>
</dbReference>
<feature type="repeat" description="ANK" evidence="4">
    <location>
        <begin position="255"/>
        <end position="287"/>
    </location>
</feature>
<feature type="repeat" description="ANK" evidence="4">
    <location>
        <begin position="222"/>
        <end position="248"/>
    </location>
</feature>
<evidence type="ECO:0000256" key="2">
    <source>
        <dbReference type="ARBA" id="ARBA00022737"/>
    </source>
</evidence>
<dbReference type="PANTHER" id="PTHR24171:SF8">
    <property type="entry name" value="BRCA1-ASSOCIATED RING DOMAIN PROTEIN 1"/>
    <property type="match status" value="1"/>
</dbReference>
<feature type="domain" description="SOCS box" evidence="6">
    <location>
        <begin position="1193"/>
        <end position="1235"/>
    </location>
</feature>
<dbReference type="Proteomes" id="UP000290572">
    <property type="component" value="Unassembled WGS sequence"/>
</dbReference>
<dbReference type="Gene3D" id="1.10.750.20">
    <property type="entry name" value="SOCS box"/>
    <property type="match status" value="1"/>
</dbReference>
<feature type="repeat" description="ANK" evidence="4">
    <location>
        <begin position="871"/>
        <end position="903"/>
    </location>
</feature>
<feature type="repeat" description="ANK" evidence="4">
    <location>
        <begin position="386"/>
        <end position="418"/>
    </location>
</feature>
<dbReference type="InterPro" id="IPR001496">
    <property type="entry name" value="SOCS_box"/>
</dbReference>
<feature type="repeat" description="ANK" evidence="4">
    <location>
        <begin position="805"/>
        <end position="833"/>
    </location>
</feature>
<name>A0A498N4E5_LABRO</name>
<feature type="region of interest" description="Disordered" evidence="5">
    <location>
        <begin position="673"/>
        <end position="703"/>
    </location>
</feature>
<dbReference type="SUPFAM" id="SSF158235">
    <property type="entry name" value="SOCS box-like"/>
    <property type="match status" value="1"/>
</dbReference>
<feature type="repeat" description="ANK" evidence="4">
    <location>
        <begin position="354"/>
        <end position="386"/>
    </location>
</feature>
<dbReference type="STRING" id="84645.A0A498N4E5"/>
<dbReference type="Pfam" id="PF12796">
    <property type="entry name" value="Ank_2"/>
    <property type="match status" value="6"/>
</dbReference>
<evidence type="ECO:0000256" key="4">
    <source>
        <dbReference type="PROSITE-ProRule" id="PRU00023"/>
    </source>
</evidence>
<dbReference type="AlphaFoldDB" id="A0A498N4E5"/>
<evidence type="ECO:0000256" key="3">
    <source>
        <dbReference type="ARBA" id="ARBA00023043"/>
    </source>
</evidence>
<dbReference type="PROSITE" id="PS50297">
    <property type="entry name" value="ANK_REP_REGION"/>
    <property type="match status" value="17"/>
</dbReference>
<evidence type="ECO:0000256" key="5">
    <source>
        <dbReference type="SAM" id="MobiDB-lite"/>
    </source>
</evidence>
<dbReference type="Pfam" id="PF13637">
    <property type="entry name" value="Ank_4"/>
    <property type="match status" value="1"/>
</dbReference>
<dbReference type="PANTHER" id="PTHR24171">
    <property type="entry name" value="ANKYRIN REPEAT DOMAIN-CONTAINING PROTEIN 39-RELATED"/>
    <property type="match status" value="1"/>
</dbReference>
<keyword evidence="8" id="KW-1185">Reference proteome</keyword>
<dbReference type="PROSITE" id="PS50225">
    <property type="entry name" value="SOCS"/>
    <property type="match status" value="1"/>
</dbReference>
<dbReference type="InterPro" id="IPR036036">
    <property type="entry name" value="SOCS_box-like_dom_sf"/>
</dbReference>
<keyword evidence="2" id="KW-0677">Repeat</keyword>
<feature type="repeat" description="ANK" evidence="4">
    <location>
        <begin position="321"/>
        <end position="353"/>
    </location>
</feature>
<dbReference type="Pfam" id="PF00023">
    <property type="entry name" value="Ank"/>
    <property type="match status" value="2"/>
</dbReference>
<feature type="repeat" description="ANK" evidence="4">
    <location>
        <begin position="904"/>
        <end position="936"/>
    </location>
</feature>
<evidence type="ECO:0000256" key="1">
    <source>
        <dbReference type="ARBA" id="ARBA00004906"/>
    </source>
</evidence>
<protein>
    <submittedName>
        <fullName evidence="7">Ankyrin repeat and SOCS box 2-like isoform X1</fullName>
    </submittedName>
</protein>
<dbReference type="GO" id="GO:0035556">
    <property type="term" value="P:intracellular signal transduction"/>
    <property type="evidence" value="ECO:0007669"/>
    <property type="project" value="InterPro"/>
</dbReference>
<dbReference type="InterPro" id="IPR036770">
    <property type="entry name" value="Ankyrin_rpt-contain_sf"/>
</dbReference>
<feature type="repeat" description="ANK" evidence="4">
    <location>
        <begin position="1041"/>
        <end position="1070"/>
    </location>
</feature>
<keyword evidence="3 4" id="KW-0040">ANK repeat</keyword>
<feature type="compositionally biased region" description="Low complexity" evidence="5">
    <location>
        <begin position="58"/>
        <end position="68"/>
    </location>
</feature>
<gene>
    <name evidence="7" type="ORF">ROHU_020610</name>
</gene>
<dbReference type="Pfam" id="PF07525">
    <property type="entry name" value="SOCS_box"/>
    <property type="match status" value="1"/>
</dbReference>
<feature type="repeat" description="ANK" evidence="4">
    <location>
        <begin position="428"/>
        <end position="456"/>
    </location>
</feature>
<evidence type="ECO:0000259" key="6">
    <source>
        <dbReference type="PROSITE" id="PS50225"/>
    </source>
</evidence>
<feature type="repeat" description="ANK" evidence="4">
    <location>
        <begin position="937"/>
        <end position="969"/>
    </location>
</feature>
<feature type="repeat" description="ANK" evidence="4">
    <location>
        <begin position="969"/>
        <end position="1001"/>
    </location>
</feature>
<dbReference type="SUPFAM" id="SSF48403">
    <property type="entry name" value="Ankyrin repeat"/>
    <property type="match status" value="4"/>
</dbReference>
<dbReference type="PRINTS" id="PR01415">
    <property type="entry name" value="ANKYRIN"/>
</dbReference>
<evidence type="ECO:0000313" key="8">
    <source>
        <dbReference type="Proteomes" id="UP000290572"/>
    </source>
</evidence>
<feature type="repeat" description="ANK" evidence="4">
    <location>
        <begin position="458"/>
        <end position="490"/>
    </location>
</feature>
<comment type="pathway">
    <text evidence="1">Protein modification; protein ubiquitination.</text>
</comment>
<evidence type="ECO:0000313" key="7">
    <source>
        <dbReference type="EMBL" id="RXN26564.1"/>
    </source>
</evidence>
<feature type="repeat" description="ANK" evidence="4">
    <location>
        <begin position="772"/>
        <end position="804"/>
    </location>
</feature>
<comment type="caution">
    <text evidence="7">The sequence shown here is derived from an EMBL/GenBank/DDBJ whole genome shotgun (WGS) entry which is preliminary data.</text>
</comment>
<dbReference type="SMART" id="SM00248">
    <property type="entry name" value="ANK"/>
    <property type="match status" value="22"/>
</dbReference>
<dbReference type="UniPathway" id="UPA00143"/>
<dbReference type="GO" id="GO:0016567">
    <property type="term" value="P:protein ubiquitination"/>
    <property type="evidence" value="ECO:0007669"/>
    <property type="project" value="UniProtKB-UniPathway"/>
</dbReference>